<name>A0ABV4YAE5_9CYAN</name>
<keyword evidence="3" id="KW-1185">Reference proteome</keyword>
<feature type="transmembrane region" description="Helical" evidence="1">
    <location>
        <begin position="204"/>
        <end position="221"/>
    </location>
</feature>
<accession>A0ABV4YAE5</accession>
<keyword evidence="1" id="KW-0472">Membrane</keyword>
<keyword evidence="1" id="KW-1133">Transmembrane helix</keyword>
<comment type="caution">
    <text evidence="2">The sequence shown here is derived from an EMBL/GenBank/DDBJ whole genome shotgun (WGS) entry which is preliminary data.</text>
</comment>
<protein>
    <submittedName>
        <fullName evidence="2">Uncharacterized protein</fullName>
    </submittedName>
</protein>
<dbReference type="RefSeq" id="WP_413257283.1">
    <property type="nucleotide sequence ID" value="NZ_JBHFNS010000045.1"/>
</dbReference>
<feature type="transmembrane region" description="Helical" evidence="1">
    <location>
        <begin position="69"/>
        <end position="99"/>
    </location>
</feature>
<gene>
    <name evidence="2" type="ORF">ACE1B6_11055</name>
</gene>
<evidence type="ECO:0000313" key="2">
    <source>
        <dbReference type="EMBL" id="MFB2935780.1"/>
    </source>
</evidence>
<feature type="transmembrane region" description="Helical" evidence="1">
    <location>
        <begin position="165"/>
        <end position="184"/>
    </location>
</feature>
<sequence length="243" mass="27614">MMKLKGFNFFNKFNFTNQSIRLFCLFLVTDIAFMLLHLIYSYSSLTKNIGFSLETDRGFSEVFQYIKEYWIAVILGVLAVRTGLFLYGTWSLLFFYLLLDDAAEIHERLGSIISNKFAIPGLFNLRGQDFGEIAVTGTVVLVFLILTTLTYRFSDYTSRRASKHLIMMMFALAFCGVILDLVHIAVNSPGLNPWLTLLEDGGELVVMSFIACYTISLFEILQAKTTKLKTTAETHPLEVLGRK</sequence>
<keyword evidence="1" id="KW-0812">Transmembrane</keyword>
<proteinExistence type="predicted"/>
<organism evidence="2 3">
    <name type="scientific">Floridaenema fluviatile BLCC-F154</name>
    <dbReference type="NCBI Taxonomy" id="3153640"/>
    <lineage>
        <taxon>Bacteria</taxon>
        <taxon>Bacillati</taxon>
        <taxon>Cyanobacteriota</taxon>
        <taxon>Cyanophyceae</taxon>
        <taxon>Oscillatoriophycideae</taxon>
        <taxon>Aerosakkonematales</taxon>
        <taxon>Aerosakkonemataceae</taxon>
        <taxon>Floridanema</taxon>
        <taxon>Floridanema fluviatile</taxon>
    </lineage>
</organism>
<evidence type="ECO:0000313" key="3">
    <source>
        <dbReference type="Proteomes" id="UP001576776"/>
    </source>
</evidence>
<feature type="transmembrane region" description="Helical" evidence="1">
    <location>
        <begin position="20"/>
        <end position="40"/>
    </location>
</feature>
<dbReference type="EMBL" id="JBHFNS010000045">
    <property type="protein sequence ID" value="MFB2935780.1"/>
    <property type="molecule type" value="Genomic_DNA"/>
</dbReference>
<feature type="transmembrane region" description="Helical" evidence="1">
    <location>
        <begin position="133"/>
        <end position="153"/>
    </location>
</feature>
<evidence type="ECO:0000256" key="1">
    <source>
        <dbReference type="SAM" id="Phobius"/>
    </source>
</evidence>
<reference evidence="2 3" key="1">
    <citation type="submission" date="2024-09" db="EMBL/GenBank/DDBJ databases">
        <title>Floridaenema gen nov. (Aerosakkonemataceae, Aerosakkonematales ord. nov., Cyanobacteria) from benthic tropical and subtropical fresh waters, with the description of four new species.</title>
        <authorList>
            <person name="Moretto J.A."/>
            <person name="Berthold D.E."/>
            <person name="Lefler F.W."/>
            <person name="Huang I.-S."/>
            <person name="Laughinghouse H. IV."/>
        </authorList>
    </citation>
    <scope>NUCLEOTIDE SEQUENCE [LARGE SCALE GENOMIC DNA]</scope>
    <source>
        <strain evidence="2 3">BLCC-F154</strain>
    </source>
</reference>
<dbReference type="Proteomes" id="UP001576776">
    <property type="component" value="Unassembled WGS sequence"/>
</dbReference>